<reference evidence="2 3" key="1">
    <citation type="submission" date="2016-11" db="EMBL/GenBank/DDBJ databases">
        <authorList>
            <person name="Jaros S."/>
            <person name="Januszkiewicz K."/>
            <person name="Wedrychowicz H."/>
        </authorList>
    </citation>
    <scope>NUCLEOTIDE SEQUENCE [LARGE SCALE GENOMIC DNA]</scope>
    <source>
        <strain evidence="2 3">DSM 15212</strain>
    </source>
</reference>
<protein>
    <submittedName>
        <fullName evidence="2">Uncharacterized protein</fullName>
    </submittedName>
</protein>
<dbReference type="EMBL" id="FRAG01000016">
    <property type="protein sequence ID" value="SHJ92681.1"/>
    <property type="molecule type" value="Genomic_DNA"/>
</dbReference>
<keyword evidence="1" id="KW-0175">Coiled coil</keyword>
<feature type="coiled-coil region" evidence="1">
    <location>
        <begin position="7"/>
        <end position="66"/>
    </location>
</feature>
<organism evidence="2 3">
    <name type="scientific">Paramaledivibacter caminithermalis (strain DSM 15212 / CIP 107654 / DViRD3)</name>
    <name type="common">Clostridium caminithermale</name>
    <dbReference type="NCBI Taxonomy" id="1121301"/>
    <lineage>
        <taxon>Bacteria</taxon>
        <taxon>Bacillati</taxon>
        <taxon>Bacillota</taxon>
        <taxon>Clostridia</taxon>
        <taxon>Peptostreptococcales</taxon>
        <taxon>Caminicellaceae</taxon>
        <taxon>Paramaledivibacter</taxon>
    </lineage>
</organism>
<dbReference type="RefSeq" id="WP_073148768.1">
    <property type="nucleotide sequence ID" value="NZ_FRAG01000016.1"/>
</dbReference>
<proteinExistence type="predicted"/>
<keyword evidence="3" id="KW-1185">Reference proteome</keyword>
<evidence type="ECO:0000313" key="2">
    <source>
        <dbReference type="EMBL" id="SHJ92681.1"/>
    </source>
</evidence>
<accession>A0A1M6NAF8</accession>
<dbReference type="OrthoDB" id="1681764at2"/>
<dbReference type="Proteomes" id="UP000184465">
    <property type="component" value="Unassembled WGS sequence"/>
</dbReference>
<dbReference type="AlphaFoldDB" id="A0A1M6NAF8"/>
<name>A0A1M6NAF8_PARC5</name>
<dbReference type="STRING" id="1121301.SAMN02745912_01632"/>
<evidence type="ECO:0000313" key="3">
    <source>
        <dbReference type="Proteomes" id="UP000184465"/>
    </source>
</evidence>
<sequence>MNMEKIILELMGRIQLCEERLSEADEEILKLKKKILENDEKTQIKLEETKEKIEEKSISRSEIRKRVIDEIKSNLKCPELSIRVGNREEGSGIVLSRNNKNIYYKFYYSRTYGDITDERVISWSGVLQKDLKPYFSGYIFAIVREEKIYTLIFSYNEIIRLIDEANREVDSKGKYHFSFQINNKSIFEIRGTKAIDVSYSLDNYKSIADALA</sequence>
<gene>
    <name evidence="2" type="ORF">SAMN02745912_01632</name>
</gene>
<evidence type="ECO:0000256" key="1">
    <source>
        <dbReference type="SAM" id="Coils"/>
    </source>
</evidence>